<dbReference type="SUPFAM" id="SSF50998">
    <property type="entry name" value="Quinoprotein alcohol dehydrogenase-like"/>
    <property type="match status" value="1"/>
</dbReference>
<proteinExistence type="predicted"/>
<dbReference type="InterPro" id="IPR052918">
    <property type="entry name" value="Motility_Chemotaxis_Reg"/>
</dbReference>
<dbReference type="NCBIfam" id="TIGR04183">
    <property type="entry name" value="Por_Secre_tail"/>
    <property type="match status" value="1"/>
</dbReference>
<dbReference type="STRING" id="1763537.ULVI_10735"/>
<protein>
    <recommendedName>
        <fullName evidence="2">Secretion system C-terminal sorting domain-containing protein</fullName>
    </recommendedName>
</protein>
<dbReference type="EMBL" id="LRXL01000045">
    <property type="protein sequence ID" value="OAB77957.1"/>
    <property type="molecule type" value="Genomic_DNA"/>
</dbReference>
<evidence type="ECO:0000259" key="2">
    <source>
        <dbReference type="Pfam" id="PF18962"/>
    </source>
</evidence>
<dbReference type="RefSeq" id="WP_068592672.1">
    <property type="nucleotide sequence ID" value="NZ_LRXL01000045.1"/>
</dbReference>
<reference evidence="3 4" key="1">
    <citation type="submission" date="2016-02" db="EMBL/GenBank/DDBJ databases">
        <title>Ulvibacter sp. LPB0005, isolated from Thais luteostoma.</title>
        <authorList>
            <person name="Shin S.-K."/>
            <person name="Yi H."/>
        </authorList>
    </citation>
    <scope>NUCLEOTIDE SEQUENCE [LARGE SCALE GENOMIC DNA]</scope>
    <source>
        <strain evidence="3 4">LPB0005</strain>
    </source>
</reference>
<keyword evidence="4" id="KW-1185">Reference proteome</keyword>
<name>A0A167GVV6_9FLAO</name>
<dbReference type="InterPro" id="IPR011047">
    <property type="entry name" value="Quinoprotein_ADH-like_sf"/>
</dbReference>
<organism evidence="3 4">
    <name type="scientific">Cochleicola gelatinilyticus</name>
    <dbReference type="NCBI Taxonomy" id="1763537"/>
    <lineage>
        <taxon>Bacteria</taxon>
        <taxon>Pseudomonadati</taxon>
        <taxon>Bacteroidota</taxon>
        <taxon>Flavobacteriia</taxon>
        <taxon>Flavobacteriales</taxon>
        <taxon>Flavobacteriaceae</taxon>
        <taxon>Cochleicola</taxon>
    </lineage>
</organism>
<dbReference type="Proteomes" id="UP000077013">
    <property type="component" value="Unassembled WGS sequence"/>
</dbReference>
<gene>
    <name evidence="3" type="ORF">ULVI_10735</name>
</gene>
<comment type="caution">
    <text evidence="3">The sequence shown here is derived from an EMBL/GenBank/DDBJ whole genome shotgun (WGS) entry which is preliminary data.</text>
</comment>
<dbReference type="PANTHER" id="PTHR35580:SF1">
    <property type="entry name" value="PHYTASE-LIKE DOMAIN-CONTAINING PROTEIN"/>
    <property type="match status" value="1"/>
</dbReference>
<accession>A0A167GVV6</accession>
<feature type="domain" description="Secretion system C-terminal sorting" evidence="2">
    <location>
        <begin position="507"/>
        <end position="573"/>
    </location>
</feature>
<evidence type="ECO:0000313" key="4">
    <source>
        <dbReference type="Proteomes" id="UP000077013"/>
    </source>
</evidence>
<evidence type="ECO:0000313" key="3">
    <source>
        <dbReference type="EMBL" id="OAB77957.1"/>
    </source>
</evidence>
<evidence type="ECO:0000256" key="1">
    <source>
        <dbReference type="ARBA" id="ARBA00022729"/>
    </source>
</evidence>
<dbReference type="PANTHER" id="PTHR35580">
    <property type="entry name" value="CELL SURFACE GLYCOPROTEIN (S-LAYER PROTEIN)-LIKE PROTEIN"/>
    <property type="match status" value="1"/>
</dbReference>
<dbReference type="OrthoDB" id="9811934at2"/>
<dbReference type="AlphaFoldDB" id="A0A167GVV6"/>
<dbReference type="Gene3D" id="2.80.10.50">
    <property type="match status" value="1"/>
</dbReference>
<dbReference type="Pfam" id="PF18962">
    <property type="entry name" value="Por_Secre_tail"/>
    <property type="match status" value="1"/>
</dbReference>
<sequence>MKTITHILIVTFLIVTTNLVRAQEYFGTTSIGDTSIDINYRSAVNSQGEIFTLGLYSGTLTLGDATITWEGGNADGFLTRHDSNGTPLDIKGFGGFMDDVALDVAIDINDNIYITGYFTGAGPDSFDADPGPEEFLLMQPSPFASRDCFIIKLDPNGDFIWAKQVSNPAAVANEDSYSIEVDTDGNVYVGGRFAYADFDPSTDGEEIIISTGGGSSLDGFLLKLDTDGNYVWVKTFTSEGLVQINDMEFDANGDLLMIGDFEETVDLNPSETEDAEFTSNGARDTFMAKFTSDGEYLWAQTFGGAASEISKVIKSIDEDIYIGGMYTETTDLNPTDGVNEFTALGGYDGYLSKFNSNGDYQFSYTIGGDDTTNLEDVYSLRKNEATGNLFVTGTFLVTTDFDNSDNTAESTSNGNTDSYLLEIDTDGNYVNHWTIGGPLAEVNPQLEINENNEIITFGAFQGTDVDFNPFDEEDLISSIGSYDVYFSRFNTEPIAGIEESQLTNVVIYPNPTTGIIYIIDKNNIADSYEIYNVLGTKIATGTIQSQIDMSAFATGIYVLKVNSNTSSITRKIIKN</sequence>
<keyword evidence="1" id="KW-0732">Signal</keyword>
<dbReference type="InterPro" id="IPR026444">
    <property type="entry name" value="Secre_tail"/>
</dbReference>